<feature type="compositionally biased region" description="Gly residues" evidence="1">
    <location>
        <begin position="978"/>
        <end position="990"/>
    </location>
</feature>
<feature type="compositionally biased region" description="Basic and acidic residues" evidence="1">
    <location>
        <begin position="993"/>
        <end position="1005"/>
    </location>
</feature>
<gene>
    <name evidence="4" type="primary">TBL1XR1_3</name>
    <name evidence="4" type="ORF">BGZ97_004505</name>
</gene>
<sequence>MAYSGGSTKVTVLASDCGDSVKDEPETVHLPQPTNNVYIPPVNSSPIGPKDKELPLLPTAPHLRYGIFTENAPKPAMRSSTPTSPQARMESTLQLVFCARLLAEDCFSSTLESSAAKVYDLDDAGREWLNAVREDPSALARIHWLVSRLVAEFVKDTTLGSSAISEVVLLGPVLCQVDYCALLSNFVERFDQAALHNEALLQGMIQLLQSAPTRFIADDDLIRIVEVIRKRLEFTHVPSKDHVYQLVIVLSKVLEVMTGREVKGLSRQRAHQLLVAALRSLKGVEDDEFLEFQINYAYQTSLSLPDDETSFQAFLRSRHLFKLDPKSAPIAVEHLQQGTGNAIDVVKFNIDGTPAIKATSECASQAVEKAYWSAKKRSWFLTLQEAYAFVREGRLVDFNQLVCDATCRLDPNFLQGIFLILGELAVDPLWDIQTRLRAIDFLGDIFKNELGQGQNGRTAIWITSILTQISTMGLPNISDHARSRLRNLGQGQSVGAKDCRLLFTPLPHPASSPLLERALDIEQVHYTLDCMRFQRLQGFPQPFSIPLFAKATLTDFDNCSFLLMKRVLEFLDSDNRVFLLLGDSGSGKSTFCRQLELELWNRYKDGGKVPLYINLPSINKPHCDLIEKHLRHHHNILDPILIQEIKRDRQFVLICDGYDESRLTANIYVSNQLHQLKAKMVIACRNTFLSREYQGYFRPHGDNNYDNKLSELFEEATIVPFTESDIKDYVNQHVLLATAQEPFTALSASSYDDILKKLHAIPNLMNLVSNPFLLTLALSALPSRSIEALQDSELEAMQQDLYDGFFRQWVHLGQKRLQGTKLKQDVRTVFDKLSDDFFWYVRDYSKRLAHAIYSYQGGRPVVKVSRKHKEKWKDEFFGPGIETTLLRETSPLTRAGIRHWFIHKSLLDYFFSLCAFDPDDSDDYDSDDDDDEHWGGGDESRGGGGNSFGGDGDGLMNDNGGATDGDGGAGSTGNNSGSSGGGSGFSGGNEGSSNDHDSSANENHDSASNGGAGNSNSNGGSSGDGGDGFHGDKNGSNGDEDGSRRRKDDVRSKRKANSTQSRSSASSNSFSKWNFFKEPSVLQFLVERARSDPRLKKRLFSAIKRAKSSSVPSLAAANAITILFKSGERFQEMDLNGVNVPGNYLSTESAEPNFHAECSLTGRELVRALIPPPVSIRTPAIAAPMPFSTTITLATPTASLETRLLNDDKIESIPSFEVDESGGIHIPSKCVSLETAEPLLDTAEPLLDTAEPLLE</sequence>
<feature type="compositionally biased region" description="Low complexity" evidence="1">
    <location>
        <begin position="1006"/>
        <end position="1019"/>
    </location>
</feature>
<proteinExistence type="predicted"/>
<evidence type="ECO:0000313" key="4">
    <source>
        <dbReference type="EMBL" id="KAG0296578.1"/>
    </source>
</evidence>
<evidence type="ECO:0000313" key="5">
    <source>
        <dbReference type="Proteomes" id="UP000823405"/>
    </source>
</evidence>
<dbReference type="AlphaFoldDB" id="A0A9P6QU66"/>
<feature type="compositionally biased region" description="Gly residues" evidence="1">
    <location>
        <begin position="962"/>
        <end position="971"/>
    </location>
</feature>
<dbReference type="InterPro" id="IPR027417">
    <property type="entry name" value="P-loop_NTPase"/>
</dbReference>
<feature type="compositionally biased region" description="Basic and acidic residues" evidence="1">
    <location>
        <begin position="1041"/>
        <end position="1051"/>
    </location>
</feature>
<dbReference type="InterPro" id="IPR056251">
    <property type="entry name" value="Arm_rpt_dom"/>
</dbReference>
<dbReference type="Gene3D" id="3.40.50.300">
    <property type="entry name" value="P-loop containing nucleotide triphosphate hydrolases"/>
    <property type="match status" value="1"/>
</dbReference>
<feature type="compositionally biased region" description="Low complexity" evidence="1">
    <location>
        <begin position="1057"/>
        <end position="1069"/>
    </location>
</feature>
<dbReference type="Proteomes" id="UP000823405">
    <property type="component" value="Unassembled WGS sequence"/>
</dbReference>
<reference evidence="4" key="1">
    <citation type="journal article" date="2020" name="Fungal Divers.">
        <title>Resolving the Mortierellaceae phylogeny through synthesis of multi-gene phylogenetics and phylogenomics.</title>
        <authorList>
            <person name="Vandepol N."/>
            <person name="Liber J."/>
            <person name="Desiro A."/>
            <person name="Na H."/>
            <person name="Kennedy M."/>
            <person name="Barry K."/>
            <person name="Grigoriev I.V."/>
            <person name="Miller A.N."/>
            <person name="O'Donnell K."/>
            <person name="Stajich J.E."/>
            <person name="Bonito G."/>
        </authorList>
    </citation>
    <scope>NUCLEOTIDE SEQUENCE</scope>
    <source>
        <strain evidence="4">NVP60</strain>
    </source>
</reference>
<accession>A0A9P6QU66</accession>
<dbReference type="SUPFAM" id="SSF52540">
    <property type="entry name" value="P-loop containing nucleoside triphosphate hydrolases"/>
    <property type="match status" value="1"/>
</dbReference>
<name>A0A9P6QU66_9FUNG</name>
<dbReference type="Pfam" id="PF23948">
    <property type="entry name" value="ARM_5"/>
    <property type="match status" value="1"/>
</dbReference>
<feature type="non-terminal residue" evidence="4">
    <location>
        <position position="1255"/>
    </location>
</feature>
<keyword evidence="5" id="KW-1185">Reference proteome</keyword>
<feature type="compositionally biased region" description="Gly residues" evidence="1">
    <location>
        <begin position="942"/>
        <end position="953"/>
    </location>
</feature>
<evidence type="ECO:0000259" key="3">
    <source>
        <dbReference type="Pfam" id="PF23948"/>
    </source>
</evidence>
<feature type="compositionally biased region" description="Acidic residues" evidence="1">
    <location>
        <begin position="922"/>
        <end position="932"/>
    </location>
</feature>
<dbReference type="InterPro" id="IPR025662">
    <property type="entry name" value="Sigma_54_int_dom_ATP-bd_1"/>
</dbReference>
<comment type="caution">
    <text evidence="4">The sequence shown here is derived from an EMBL/GenBank/DDBJ whole genome shotgun (WGS) entry which is preliminary data.</text>
</comment>
<dbReference type="PROSITE" id="PS00675">
    <property type="entry name" value="SIGMA54_INTERACT_1"/>
    <property type="match status" value="1"/>
</dbReference>
<dbReference type="OrthoDB" id="2443807at2759"/>
<feature type="domain" description="NACHT" evidence="2">
    <location>
        <begin position="576"/>
        <end position="732"/>
    </location>
</feature>
<dbReference type="Pfam" id="PF05729">
    <property type="entry name" value="NACHT"/>
    <property type="match status" value="1"/>
</dbReference>
<feature type="region of interest" description="Disordered" evidence="1">
    <location>
        <begin position="922"/>
        <end position="1069"/>
    </location>
</feature>
<keyword evidence="4" id="KW-0675">Receptor</keyword>
<evidence type="ECO:0000259" key="2">
    <source>
        <dbReference type="Pfam" id="PF05729"/>
    </source>
</evidence>
<evidence type="ECO:0000256" key="1">
    <source>
        <dbReference type="SAM" id="MobiDB-lite"/>
    </source>
</evidence>
<protein>
    <submittedName>
        <fullName evidence="4">Transducin (Beta)-like 1 X-linked receptor 1</fullName>
    </submittedName>
</protein>
<dbReference type="EMBL" id="JAAAIN010002130">
    <property type="protein sequence ID" value="KAG0296578.1"/>
    <property type="molecule type" value="Genomic_DNA"/>
</dbReference>
<dbReference type="InterPro" id="IPR007111">
    <property type="entry name" value="NACHT_NTPase"/>
</dbReference>
<organism evidence="4 5">
    <name type="scientific">Linnemannia gamsii</name>
    <dbReference type="NCBI Taxonomy" id="64522"/>
    <lineage>
        <taxon>Eukaryota</taxon>
        <taxon>Fungi</taxon>
        <taxon>Fungi incertae sedis</taxon>
        <taxon>Mucoromycota</taxon>
        <taxon>Mortierellomycotina</taxon>
        <taxon>Mortierellomycetes</taxon>
        <taxon>Mortierellales</taxon>
        <taxon>Mortierellaceae</taxon>
        <taxon>Linnemannia</taxon>
    </lineage>
</organism>
<feature type="domain" description="Arm-like repeat" evidence="3">
    <location>
        <begin position="136"/>
        <end position="482"/>
    </location>
</feature>